<dbReference type="SMART" id="SM00091">
    <property type="entry name" value="PAS"/>
    <property type="match status" value="3"/>
</dbReference>
<feature type="region of interest" description="Disordered" evidence="17">
    <location>
        <begin position="611"/>
        <end position="635"/>
    </location>
</feature>
<dbReference type="PANTHER" id="PTHR41523:SF7">
    <property type="entry name" value="HISTIDINE KINASE"/>
    <property type="match status" value="1"/>
</dbReference>
<comment type="catalytic activity">
    <reaction evidence="1">
        <text>ATP + protein L-histidine = ADP + protein N-phospho-L-histidine.</text>
        <dbReference type="EC" id="2.7.13.3"/>
    </reaction>
</comment>
<dbReference type="InterPro" id="IPR003018">
    <property type="entry name" value="GAF"/>
</dbReference>
<proteinExistence type="predicted"/>
<keyword evidence="16" id="KW-0675">Receptor</keyword>
<dbReference type="EC" id="2.7.13.3" evidence="2"/>
<keyword evidence="11" id="KW-0547">Nucleotide-binding</keyword>
<dbReference type="InterPro" id="IPR001610">
    <property type="entry name" value="PAC"/>
</dbReference>
<dbReference type="Gene3D" id="3.30.450.20">
    <property type="entry name" value="PAS domain"/>
    <property type="match status" value="3"/>
</dbReference>
<evidence type="ECO:0000256" key="8">
    <source>
        <dbReference type="ARBA" id="ARBA00022643"/>
    </source>
</evidence>
<dbReference type="EMBL" id="JACJIB010000004">
    <property type="protein sequence ID" value="MBA8913719.1"/>
    <property type="molecule type" value="Genomic_DNA"/>
</dbReference>
<keyword evidence="4" id="KW-0600">Photoreceptor protein</keyword>
<evidence type="ECO:0000256" key="13">
    <source>
        <dbReference type="ARBA" id="ARBA00022840"/>
    </source>
</evidence>
<dbReference type="InterPro" id="IPR013767">
    <property type="entry name" value="PAS_fold"/>
</dbReference>
<dbReference type="SUPFAM" id="SSF55785">
    <property type="entry name" value="PYP-like sensor domain (PAS domain)"/>
    <property type="match status" value="3"/>
</dbReference>
<dbReference type="InterPro" id="IPR000700">
    <property type="entry name" value="PAS-assoc_C"/>
</dbReference>
<evidence type="ECO:0000256" key="15">
    <source>
        <dbReference type="ARBA" id="ARBA00023026"/>
    </source>
</evidence>
<evidence type="ECO:0000259" key="18">
    <source>
        <dbReference type="PROSITE" id="PS50112"/>
    </source>
</evidence>
<feature type="domain" description="PAC" evidence="19">
    <location>
        <begin position="393"/>
        <end position="445"/>
    </location>
</feature>
<dbReference type="PROSITE" id="PS50112">
    <property type="entry name" value="PAS"/>
    <property type="match status" value="2"/>
</dbReference>
<feature type="domain" description="PAC" evidence="19">
    <location>
        <begin position="514"/>
        <end position="564"/>
    </location>
</feature>
<reference evidence="20 21" key="1">
    <citation type="submission" date="2020-08" db="EMBL/GenBank/DDBJ databases">
        <title>Genomic Encyclopedia of Type Strains, Phase IV (KMG-IV): sequencing the most valuable type-strain genomes for metagenomic binning, comparative biology and taxonomic classification.</title>
        <authorList>
            <person name="Goeker M."/>
        </authorList>
    </citation>
    <scope>NUCLEOTIDE SEQUENCE [LARGE SCALE GENOMIC DNA]</scope>
    <source>
        <strain evidence="20 21">DSM 11490</strain>
    </source>
</reference>
<evidence type="ECO:0000256" key="2">
    <source>
        <dbReference type="ARBA" id="ARBA00012438"/>
    </source>
</evidence>
<dbReference type="Pfam" id="PF00989">
    <property type="entry name" value="PAS"/>
    <property type="match status" value="1"/>
</dbReference>
<keyword evidence="14" id="KW-0157">Chromophore</keyword>
<dbReference type="Gene3D" id="3.30.450.40">
    <property type="match status" value="2"/>
</dbReference>
<accession>A0AA40S363</accession>
<dbReference type="GO" id="GO:0005524">
    <property type="term" value="F:ATP binding"/>
    <property type="evidence" value="ECO:0007669"/>
    <property type="project" value="UniProtKB-KW"/>
</dbReference>
<keyword evidence="15" id="KW-0843">Virulence</keyword>
<dbReference type="PROSITE" id="PS50113">
    <property type="entry name" value="PAC"/>
    <property type="match status" value="2"/>
</dbReference>
<organism evidence="20 21">
    <name type="scientific">Methylorubrum thiocyanatum</name>
    <dbReference type="NCBI Taxonomy" id="47958"/>
    <lineage>
        <taxon>Bacteria</taxon>
        <taxon>Pseudomonadati</taxon>
        <taxon>Pseudomonadota</taxon>
        <taxon>Alphaproteobacteria</taxon>
        <taxon>Hyphomicrobiales</taxon>
        <taxon>Methylobacteriaceae</taxon>
        <taxon>Methylorubrum</taxon>
    </lineage>
</organism>
<dbReference type="Pfam" id="PF08447">
    <property type="entry name" value="PAS_3"/>
    <property type="match status" value="2"/>
</dbReference>
<evidence type="ECO:0000256" key="4">
    <source>
        <dbReference type="ARBA" id="ARBA00022543"/>
    </source>
</evidence>
<gene>
    <name evidence="20" type="ORF">HNR51_002802</name>
</gene>
<dbReference type="GO" id="GO:0006355">
    <property type="term" value="P:regulation of DNA-templated transcription"/>
    <property type="evidence" value="ECO:0007669"/>
    <property type="project" value="InterPro"/>
</dbReference>
<dbReference type="PANTHER" id="PTHR41523">
    <property type="entry name" value="TWO-COMPONENT SYSTEM SENSOR PROTEIN"/>
    <property type="match status" value="1"/>
</dbReference>
<dbReference type="InterPro" id="IPR011102">
    <property type="entry name" value="Sig_transdc_His_kinase_HWE"/>
</dbReference>
<evidence type="ECO:0000256" key="10">
    <source>
        <dbReference type="ARBA" id="ARBA00022737"/>
    </source>
</evidence>
<dbReference type="InterPro" id="IPR035965">
    <property type="entry name" value="PAS-like_dom_sf"/>
</dbReference>
<dbReference type="GO" id="GO:0004673">
    <property type="term" value="F:protein histidine kinase activity"/>
    <property type="evidence" value="ECO:0007669"/>
    <property type="project" value="UniProtKB-EC"/>
</dbReference>
<sequence length="938" mass="99917">MSRPPDAFAHPPFEAERLAALDHYGILDTPAETAFDDAVALAAQLCGAPTALVSLLASDRQWFKARLGFAPGETGLDHSICVHALAERALLVIPDLAADPRTRANPLVTKEPGIRFYAGAPLITPEGVAIGTLCVLDTVPRPSGLSDAQGAGLTALARTVMTQLELRRGIAARKSEAAALADSELRLRLAVEATGAGIFDDDLVAGTLAWDRRTRALFGVGPDEPVSYAGTFLARLHPEDRARTDAAVQAALDPAGPGLFDCTYRTIAADGTVLAWVAARGTLVVEGNGGQRRARRFVGTVRDVTAERAAQAAVAATEERYRLVTRATNDAIWDWDLVADHVLWNEALQAAYGWAPEAVEPTGRWWLDRIHPEDRVRVEADIRRVIDGDGQDWHHEYRFRRADGAYADVLDRGSMARGADGRPQRMIGAMLDLTERNRVAAQLRAVVEGANVGIVQIDPRTMVALEANAKLCAIWGAEEADIVGHSVAKWTPEADAAERDRLHRRLAAGEIVRETLEKRYRRKDGRLIWGRVNLVSQVRGEAIQATAMIEDITAEKAAEARQAALIELGDGLRDAASPLEIRGIVARVLGRTLGLRDAGYAAVDAADLKGTGGAAREGADAGAEEGADRGANRRAASAPLPATLARLRRGETLAVADLSADPGLAPDAGGYRAAGIRALIAVPLMRRGACAGLVYAHAAEPRAWDAGEIDFVREVTGRVSVALARIQAEEQQRFLNRELSHRLKNTLTMAQAIASQTLRNVSDIAVAKEALVARLVALGKAHDILLSGEGEGAALEAVIAGALAIHDDGEPGRIHLSGPALEVGPKAALSLALMIHELATNAAKYGAFSVPGGRVGVDWTVAHGRWPEDSQDAEPIVTMTWVESGGPPVAAPTRKGFGSRLIERGFSGAVGGETQMTYAREGVTCRIRAPLKGLLEKE</sequence>
<dbReference type="AlphaFoldDB" id="A0AA40S363"/>
<keyword evidence="13" id="KW-0067">ATP-binding</keyword>
<dbReference type="SMART" id="SM00911">
    <property type="entry name" value="HWE_HK"/>
    <property type="match status" value="1"/>
</dbReference>
<dbReference type="Pfam" id="PF01590">
    <property type="entry name" value="GAF"/>
    <property type="match status" value="2"/>
</dbReference>
<keyword evidence="5" id="KW-0597">Phosphoprotein</keyword>
<evidence type="ECO:0000313" key="20">
    <source>
        <dbReference type="EMBL" id="MBA8913719.1"/>
    </source>
</evidence>
<evidence type="ECO:0000256" key="11">
    <source>
        <dbReference type="ARBA" id="ARBA00022741"/>
    </source>
</evidence>
<feature type="domain" description="PAS" evidence="18">
    <location>
        <begin position="317"/>
        <end position="389"/>
    </location>
</feature>
<keyword evidence="12" id="KW-0418">Kinase</keyword>
<evidence type="ECO:0000256" key="16">
    <source>
        <dbReference type="ARBA" id="ARBA00023170"/>
    </source>
</evidence>
<evidence type="ECO:0000256" key="3">
    <source>
        <dbReference type="ARBA" id="ARBA00021740"/>
    </source>
</evidence>
<evidence type="ECO:0000313" key="21">
    <source>
        <dbReference type="Proteomes" id="UP000543554"/>
    </source>
</evidence>
<dbReference type="CDD" id="cd00130">
    <property type="entry name" value="PAS"/>
    <property type="match status" value="3"/>
</dbReference>
<evidence type="ECO:0000256" key="14">
    <source>
        <dbReference type="ARBA" id="ARBA00022991"/>
    </source>
</evidence>
<comment type="caution">
    <text evidence="20">The sequence shown here is derived from an EMBL/GenBank/DDBJ whole genome shotgun (WGS) entry which is preliminary data.</text>
</comment>
<dbReference type="Pfam" id="PF07536">
    <property type="entry name" value="HWE_HK"/>
    <property type="match status" value="1"/>
</dbReference>
<dbReference type="InterPro" id="IPR013655">
    <property type="entry name" value="PAS_fold_3"/>
</dbReference>
<keyword evidence="8" id="KW-0288">FMN</keyword>
<dbReference type="GO" id="GO:0009881">
    <property type="term" value="F:photoreceptor activity"/>
    <property type="evidence" value="ECO:0007669"/>
    <property type="project" value="UniProtKB-KW"/>
</dbReference>
<dbReference type="RefSeq" id="WP_182555280.1">
    <property type="nucleotide sequence ID" value="NZ_BPRF01000021.1"/>
</dbReference>
<evidence type="ECO:0000256" key="9">
    <source>
        <dbReference type="ARBA" id="ARBA00022679"/>
    </source>
</evidence>
<evidence type="ECO:0000256" key="6">
    <source>
        <dbReference type="ARBA" id="ARBA00022606"/>
    </source>
</evidence>
<dbReference type="InterPro" id="IPR000014">
    <property type="entry name" value="PAS"/>
</dbReference>
<dbReference type="SMART" id="SM00065">
    <property type="entry name" value="GAF"/>
    <property type="match status" value="2"/>
</dbReference>
<evidence type="ECO:0000259" key="19">
    <source>
        <dbReference type="PROSITE" id="PS50113"/>
    </source>
</evidence>
<keyword evidence="9" id="KW-0808">Transferase</keyword>
<keyword evidence="6" id="KW-0716">Sensory transduction</keyword>
<protein>
    <recommendedName>
        <fullName evidence="3">Blue-light-activated histidine kinase</fullName>
        <ecNumber evidence="2">2.7.13.3</ecNumber>
    </recommendedName>
</protein>
<evidence type="ECO:0000256" key="5">
    <source>
        <dbReference type="ARBA" id="ARBA00022553"/>
    </source>
</evidence>
<evidence type="ECO:0000256" key="12">
    <source>
        <dbReference type="ARBA" id="ARBA00022777"/>
    </source>
</evidence>
<keyword evidence="7" id="KW-0285">Flavoprotein</keyword>
<feature type="domain" description="PAS" evidence="18">
    <location>
        <begin position="183"/>
        <end position="255"/>
    </location>
</feature>
<dbReference type="NCBIfam" id="TIGR00229">
    <property type="entry name" value="sensory_box"/>
    <property type="match status" value="2"/>
</dbReference>
<dbReference type="SMART" id="SM00086">
    <property type="entry name" value="PAC"/>
    <property type="match status" value="3"/>
</dbReference>
<evidence type="ECO:0000256" key="7">
    <source>
        <dbReference type="ARBA" id="ARBA00022630"/>
    </source>
</evidence>
<name>A0AA40S363_9HYPH</name>
<dbReference type="SUPFAM" id="SSF55781">
    <property type="entry name" value="GAF domain-like"/>
    <property type="match status" value="2"/>
</dbReference>
<evidence type="ECO:0000256" key="17">
    <source>
        <dbReference type="SAM" id="MobiDB-lite"/>
    </source>
</evidence>
<dbReference type="Proteomes" id="UP000543554">
    <property type="component" value="Unassembled WGS sequence"/>
</dbReference>
<evidence type="ECO:0000256" key="1">
    <source>
        <dbReference type="ARBA" id="ARBA00000085"/>
    </source>
</evidence>
<keyword evidence="10" id="KW-0677">Repeat</keyword>
<dbReference type="InterPro" id="IPR029016">
    <property type="entry name" value="GAF-like_dom_sf"/>
</dbReference>
<keyword evidence="21" id="KW-1185">Reference proteome</keyword>